<proteinExistence type="inferred from homology"/>
<gene>
    <name evidence="3" type="ORF">KG104_08855</name>
</gene>
<comment type="similarity">
    <text evidence="1">Belongs to the short-chain dehydrogenases/reductases (SDR) family.</text>
</comment>
<dbReference type="CDD" id="cd05233">
    <property type="entry name" value="SDR_c"/>
    <property type="match status" value="1"/>
</dbReference>
<dbReference type="SUPFAM" id="SSF51735">
    <property type="entry name" value="NAD(P)-binding Rossmann-fold domains"/>
    <property type="match status" value="1"/>
</dbReference>
<sequence>MTAPDFGFRRGDAILITGAGSGIGRATAVRASELGLRVSAWDLNADGLSETAAVIRARGGEVHTVVGDVTSEDVVQEGLAAARSTLGGLRYLHNNAGPSSGAPLAFDDALNISVGSVRRLTEAWAAGGLPDGAAMVVTTSVAGNLVGTEVDWYSAAKAALMGYVRHTAAHRAGEFRSNGVAPGMTDTPRLQGFADSERGKAVLSRIPLARMASPDDIAYAVLFLLSPLGSYINGVFLPVDGGWTITQ</sequence>
<dbReference type="Proteomes" id="UP000680588">
    <property type="component" value="Chromosome"/>
</dbReference>
<dbReference type="InterPro" id="IPR051122">
    <property type="entry name" value="SDR_DHRS6-like"/>
</dbReference>
<dbReference type="InterPro" id="IPR036291">
    <property type="entry name" value="NAD(P)-bd_dom_sf"/>
</dbReference>
<dbReference type="AlphaFoldDB" id="A0A975PBJ2"/>
<evidence type="ECO:0000256" key="1">
    <source>
        <dbReference type="ARBA" id="ARBA00006484"/>
    </source>
</evidence>
<dbReference type="PROSITE" id="PS00061">
    <property type="entry name" value="ADH_SHORT"/>
    <property type="match status" value="1"/>
</dbReference>
<evidence type="ECO:0000313" key="3">
    <source>
        <dbReference type="EMBL" id="QWQ34681.1"/>
    </source>
</evidence>
<protein>
    <submittedName>
        <fullName evidence="3">SDR family oxidoreductase</fullName>
    </submittedName>
</protein>
<evidence type="ECO:0000313" key="4">
    <source>
        <dbReference type="Proteomes" id="UP000680588"/>
    </source>
</evidence>
<dbReference type="Gene3D" id="3.40.50.720">
    <property type="entry name" value="NAD(P)-binding Rossmann-like Domain"/>
    <property type="match status" value="1"/>
</dbReference>
<dbReference type="RefSeq" id="WP_207346771.1">
    <property type="nucleotide sequence ID" value="NZ_CP076456.1"/>
</dbReference>
<evidence type="ECO:0000256" key="2">
    <source>
        <dbReference type="ARBA" id="ARBA00023002"/>
    </source>
</evidence>
<dbReference type="InterPro" id="IPR020904">
    <property type="entry name" value="Sc_DH/Rdtase_CS"/>
</dbReference>
<name>A0A975PBJ2_9MICC</name>
<dbReference type="KEGG" id="asun:KG104_08855"/>
<organism evidence="3 4">
    <name type="scientific">Arthrobacter sunyaminii</name>
    <dbReference type="NCBI Taxonomy" id="2816859"/>
    <lineage>
        <taxon>Bacteria</taxon>
        <taxon>Bacillati</taxon>
        <taxon>Actinomycetota</taxon>
        <taxon>Actinomycetes</taxon>
        <taxon>Micrococcales</taxon>
        <taxon>Micrococcaceae</taxon>
        <taxon>Arthrobacter</taxon>
    </lineage>
</organism>
<dbReference type="PRINTS" id="PR00081">
    <property type="entry name" value="GDHRDH"/>
</dbReference>
<reference evidence="3" key="1">
    <citation type="submission" date="2021-06" db="EMBL/GenBank/DDBJ databases">
        <title>Novel species in genus Arthrobacter.</title>
        <authorList>
            <person name="Zhang G."/>
        </authorList>
    </citation>
    <scope>NUCLEOTIDE SEQUENCE</scope>
    <source>
        <strain evidence="3">Zg-ZUI122</strain>
    </source>
</reference>
<dbReference type="InterPro" id="IPR002347">
    <property type="entry name" value="SDR_fam"/>
</dbReference>
<keyword evidence="4" id="KW-1185">Reference proteome</keyword>
<accession>A0A975PBJ2</accession>
<dbReference type="Pfam" id="PF13561">
    <property type="entry name" value="adh_short_C2"/>
    <property type="match status" value="1"/>
</dbReference>
<dbReference type="EMBL" id="CP076456">
    <property type="protein sequence ID" value="QWQ34681.1"/>
    <property type="molecule type" value="Genomic_DNA"/>
</dbReference>
<keyword evidence="2" id="KW-0560">Oxidoreductase</keyword>
<dbReference type="GO" id="GO:0016491">
    <property type="term" value="F:oxidoreductase activity"/>
    <property type="evidence" value="ECO:0007669"/>
    <property type="project" value="UniProtKB-KW"/>
</dbReference>
<dbReference type="PANTHER" id="PTHR43477">
    <property type="entry name" value="DIHYDROANTICAPSIN 7-DEHYDROGENASE"/>
    <property type="match status" value="1"/>
</dbReference>
<dbReference type="PANTHER" id="PTHR43477:SF1">
    <property type="entry name" value="DIHYDROANTICAPSIN 7-DEHYDROGENASE"/>
    <property type="match status" value="1"/>
</dbReference>